<evidence type="ECO:0000256" key="1">
    <source>
        <dbReference type="SAM" id="Phobius"/>
    </source>
</evidence>
<keyword evidence="3" id="KW-0482">Metalloprotease</keyword>
<keyword evidence="1" id="KW-0472">Membrane</keyword>
<feature type="transmembrane region" description="Helical" evidence="1">
    <location>
        <begin position="138"/>
        <end position="157"/>
    </location>
</feature>
<keyword evidence="1" id="KW-0812">Transmembrane</keyword>
<dbReference type="GO" id="GO:0080120">
    <property type="term" value="P:CAAX-box protein maturation"/>
    <property type="evidence" value="ECO:0007669"/>
    <property type="project" value="UniProtKB-ARBA"/>
</dbReference>
<dbReference type="GO" id="GO:0004175">
    <property type="term" value="F:endopeptidase activity"/>
    <property type="evidence" value="ECO:0007669"/>
    <property type="project" value="UniProtKB-ARBA"/>
</dbReference>
<reference evidence="3 4" key="1">
    <citation type="submission" date="2018-12" db="EMBL/GenBank/DDBJ databases">
        <title>Mesorhizobium carbonis sp. nov., isolated from coal mine water.</title>
        <authorList>
            <person name="Xin W."/>
            <person name="Xu Z."/>
            <person name="Xiang F."/>
            <person name="Zhang J."/>
            <person name="Xi L."/>
            <person name="Liu J."/>
        </authorList>
    </citation>
    <scope>NUCLEOTIDE SEQUENCE [LARGE SCALE GENOMIC DNA]</scope>
    <source>
        <strain evidence="3 4">B2.3</strain>
    </source>
</reference>
<dbReference type="GO" id="GO:0008237">
    <property type="term" value="F:metallopeptidase activity"/>
    <property type="evidence" value="ECO:0007669"/>
    <property type="project" value="UniProtKB-KW"/>
</dbReference>
<feature type="transmembrane region" description="Helical" evidence="1">
    <location>
        <begin position="105"/>
        <end position="126"/>
    </location>
</feature>
<organism evidence="3 4">
    <name type="scientific">Aquibium carbonis</name>
    <dbReference type="NCBI Taxonomy" id="2495581"/>
    <lineage>
        <taxon>Bacteria</taxon>
        <taxon>Pseudomonadati</taxon>
        <taxon>Pseudomonadota</taxon>
        <taxon>Alphaproteobacteria</taxon>
        <taxon>Hyphomicrobiales</taxon>
        <taxon>Phyllobacteriaceae</taxon>
        <taxon>Aquibium</taxon>
    </lineage>
</organism>
<feature type="transmembrane region" description="Helical" evidence="1">
    <location>
        <begin position="201"/>
        <end position="223"/>
    </location>
</feature>
<keyword evidence="1" id="KW-1133">Transmembrane helix</keyword>
<feature type="transmembrane region" description="Helical" evidence="1">
    <location>
        <begin position="64"/>
        <end position="85"/>
    </location>
</feature>
<evidence type="ECO:0000313" key="3">
    <source>
        <dbReference type="EMBL" id="RST86330.1"/>
    </source>
</evidence>
<keyword evidence="3" id="KW-0378">Hydrolase</keyword>
<evidence type="ECO:0000259" key="2">
    <source>
        <dbReference type="Pfam" id="PF02517"/>
    </source>
</evidence>
<feature type="transmembrane region" description="Helical" evidence="1">
    <location>
        <begin position="26"/>
        <end position="52"/>
    </location>
</feature>
<dbReference type="AlphaFoldDB" id="A0A3R9Y881"/>
<dbReference type="RefSeq" id="WP_126700015.1">
    <property type="nucleotide sequence ID" value="NZ_RWKW01000036.1"/>
</dbReference>
<name>A0A3R9Y881_9HYPH</name>
<dbReference type="PANTHER" id="PTHR39430">
    <property type="entry name" value="MEMBRANE-ASSOCIATED PROTEASE-RELATED"/>
    <property type="match status" value="1"/>
</dbReference>
<dbReference type="OrthoDB" id="7171777at2"/>
<feature type="domain" description="CAAX prenyl protease 2/Lysostaphin resistance protein A-like" evidence="2">
    <location>
        <begin position="144"/>
        <end position="239"/>
    </location>
</feature>
<dbReference type="Pfam" id="PF02517">
    <property type="entry name" value="Rce1-like"/>
    <property type="match status" value="1"/>
</dbReference>
<dbReference type="InterPro" id="IPR003675">
    <property type="entry name" value="Rce1/LyrA-like_dom"/>
</dbReference>
<proteinExistence type="predicted"/>
<dbReference type="Proteomes" id="UP000278398">
    <property type="component" value="Unassembled WGS sequence"/>
</dbReference>
<evidence type="ECO:0000313" key="4">
    <source>
        <dbReference type="Proteomes" id="UP000278398"/>
    </source>
</evidence>
<protein>
    <submittedName>
        <fullName evidence="3">CPBP family intramembrane metalloprotease</fullName>
    </submittedName>
</protein>
<dbReference type="PANTHER" id="PTHR39430:SF1">
    <property type="entry name" value="PROTEASE"/>
    <property type="match status" value="1"/>
</dbReference>
<comment type="caution">
    <text evidence="3">The sequence shown here is derived from an EMBL/GenBank/DDBJ whole genome shotgun (WGS) entry which is preliminary data.</text>
</comment>
<dbReference type="GO" id="GO:0006508">
    <property type="term" value="P:proteolysis"/>
    <property type="evidence" value="ECO:0007669"/>
    <property type="project" value="UniProtKB-KW"/>
</dbReference>
<sequence length="316" mass="33157">MERPRTAFDAYLDEAGKGRESAWRTVLSLVMIVILLACVLVVLGGLVFAGLIPDPGDDLDTATGMVVTLVIVASLLPATALAVRVVHRRAASGVLGASGELPLPLFGRAALVMAGVILATAALGLALDPRIARGPMKLTTWLLTLPPVALLVLLQVTAEEYLFRGYLVQVLARRFRSPVVWCGLPAAIFTLLHWNDQLGGAMNAAVLVSIGAFALAATTLVVRTGSLAAAIGMHFANNMAALVFVSASTATDALALFRLPPIESPEWTASDAVLLAALQVASMAAVSFLLLHARSPFKMERRDAVDGSPVVPAPER</sequence>
<feature type="transmembrane region" description="Helical" evidence="1">
    <location>
        <begin position="272"/>
        <end position="293"/>
    </location>
</feature>
<accession>A0A3R9Y881</accession>
<keyword evidence="3" id="KW-0645">Protease</keyword>
<gene>
    <name evidence="3" type="ORF">EJC49_11200</name>
</gene>
<dbReference type="EMBL" id="RWKW01000036">
    <property type="protein sequence ID" value="RST86330.1"/>
    <property type="molecule type" value="Genomic_DNA"/>
</dbReference>
<feature type="transmembrane region" description="Helical" evidence="1">
    <location>
        <begin position="235"/>
        <end position="257"/>
    </location>
</feature>
<keyword evidence="4" id="KW-1185">Reference proteome</keyword>
<feature type="transmembrane region" description="Helical" evidence="1">
    <location>
        <begin position="178"/>
        <end position="195"/>
    </location>
</feature>